<evidence type="ECO:0000313" key="1">
    <source>
        <dbReference type="EMBL" id="KAG5530297.1"/>
    </source>
</evidence>
<protein>
    <submittedName>
        <fullName evidence="1">Uncharacterized protein</fullName>
    </submittedName>
</protein>
<keyword evidence="2" id="KW-1185">Reference proteome</keyword>
<evidence type="ECO:0000313" key="2">
    <source>
        <dbReference type="Proteomes" id="UP000823749"/>
    </source>
</evidence>
<reference evidence="1" key="1">
    <citation type="submission" date="2020-08" db="EMBL/GenBank/DDBJ databases">
        <title>Plant Genome Project.</title>
        <authorList>
            <person name="Zhang R.-G."/>
        </authorList>
    </citation>
    <scope>NUCLEOTIDE SEQUENCE</scope>
    <source>
        <strain evidence="1">WSP0</strain>
        <tissue evidence="1">Leaf</tissue>
    </source>
</reference>
<proteinExistence type="predicted"/>
<name>A0AAV6IS42_9ERIC</name>
<comment type="caution">
    <text evidence="1">The sequence shown here is derived from an EMBL/GenBank/DDBJ whole genome shotgun (WGS) entry which is preliminary data.</text>
</comment>
<dbReference type="EMBL" id="JACTNZ010000009">
    <property type="protein sequence ID" value="KAG5530297.1"/>
    <property type="molecule type" value="Genomic_DNA"/>
</dbReference>
<accession>A0AAV6IS42</accession>
<sequence length="194" mass="21906">MSNCPDAGGGGGSWRWGALGLGSSGGGGKRGHQWRWEPWSPVEVGSIVAGGGGSPSLASPDFLVLVGYLPRLEINTGERCSSSKDYYAGLRQEWAFRLEEQEGLYNDLQELSSPVPHRRAIQMRRKNKLDYERAVKRIRRENNRMLLRRCRYYMLQLAREVAEASGRELTPCERSNMLANNKYLSDYDMSDEEV</sequence>
<dbReference type="Proteomes" id="UP000823749">
    <property type="component" value="Chromosome 9"/>
</dbReference>
<dbReference type="AlphaFoldDB" id="A0AAV6IS42"/>
<organism evidence="1 2">
    <name type="scientific">Rhododendron griersonianum</name>
    <dbReference type="NCBI Taxonomy" id="479676"/>
    <lineage>
        <taxon>Eukaryota</taxon>
        <taxon>Viridiplantae</taxon>
        <taxon>Streptophyta</taxon>
        <taxon>Embryophyta</taxon>
        <taxon>Tracheophyta</taxon>
        <taxon>Spermatophyta</taxon>
        <taxon>Magnoliopsida</taxon>
        <taxon>eudicotyledons</taxon>
        <taxon>Gunneridae</taxon>
        <taxon>Pentapetalae</taxon>
        <taxon>asterids</taxon>
        <taxon>Ericales</taxon>
        <taxon>Ericaceae</taxon>
        <taxon>Ericoideae</taxon>
        <taxon>Rhodoreae</taxon>
        <taxon>Rhododendron</taxon>
    </lineage>
</organism>
<gene>
    <name evidence="1" type="ORF">RHGRI_025301</name>
</gene>